<feature type="transmembrane region" description="Helical" evidence="1">
    <location>
        <begin position="73"/>
        <end position="96"/>
    </location>
</feature>
<dbReference type="AlphaFoldDB" id="A0AAE3VAL2"/>
<reference evidence="2" key="1">
    <citation type="submission" date="2023-07" db="EMBL/GenBank/DDBJ databases">
        <title>Genomic Encyclopedia of Type Strains, Phase IV (KMG-IV): sequencing the most valuable type-strain genomes for metagenomic binning, comparative biology and taxonomic classification.</title>
        <authorList>
            <person name="Goeker M."/>
        </authorList>
    </citation>
    <scope>NUCLEOTIDE SEQUENCE</scope>
    <source>
        <strain evidence="2">DSM 19659</strain>
    </source>
</reference>
<gene>
    <name evidence="2" type="ORF">J2S20_001364</name>
</gene>
<accession>A0AAE3VAL2</accession>
<feature type="transmembrane region" description="Helical" evidence="1">
    <location>
        <begin position="12"/>
        <end position="35"/>
    </location>
</feature>
<comment type="caution">
    <text evidence="2">The sequence shown here is derived from an EMBL/GenBank/DDBJ whole genome shotgun (WGS) entry which is preliminary data.</text>
</comment>
<keyword evidence="1" id="KW-0812">Transmembrane</keyword>
<name>A0AAE3VAL2_9FIRM</name>
<dbReference type="InterPro" id="IPR046577">
    <property type="entry name" value="DUF6637"/>
</dbReference>
<evidence type="ECO:0000313" key="2">
    <source>
        <dbReference type="EMBL" id="MDQ0152670.1"/>
    </source>
</evidence>
<dbReference type="EMBL" id="JAUSTO010000007">
    <property type="protein sequence ID" value="MDQ0152670.1"/>
    <property type="molecule type" value="Genomic_DNA"/>
</dbReference>
<evidence type="ECO:0000256" key="1">
    <source>
        <dbReference type="SAM" id="Phobius"/>
    </source>
</evidence>
<dbReference type="Proteomes" id="UP001241537">
    <property type="component" value="Unassembled WGS sequence"/>
</dbReference>
<sequence>MEYKKKIPRRLNYLLDIIHIVIGIAVVILSVIAFLSPEEHLAFFPMIFFLAALLALVNGAARVRMPGPDSRRLAGLAALAAGVLLLLIAVISAMVML</sequence>
<feature type="transmembrane region" description="Helical" evidence="1">
    <location>
        <begin position="41"/>
        <end position="61"/>
    </location>
</feature>
<proteinExistence type="predicted"/>
<organism evidence="2 3">
    <name type="scientific">Moryella indoligenes</name>
    <dbReference type="NCBI Taxonomy" id="371674"/>
    <lineage>
        <taxon>Bacteria</taxon>
        <taxon>Bacillati</taxon>
        <taxon>Bacillota</taxon>
        <taxon>Clostridia</taxon>
        <taxon>Lachnospirales</taxon>
        <taxon>Lachnospiraceae</taxon>
        <taxon>Moryella</taxon>
    </lineage>
</organism>
<keyword evidence="3" id="KW-1185">Reference proteome</keyword>
<dbReference type="RefSeq" id="WP_307254470.1">
    <property type="nucleotide sequence ID" value="NZ_JAUSTO010000007.1"/>
</dbReference>
<keyword evidence="1" id="KW-1133">Transmembrane helix</keyword>
<dbReference type="Pfam" id="PF20342">
    <property type="entry name" value="DUF6637"/>
    <property type="match status" value="1"/>
</dbReference>
<keyword evidence="1" id="KW-0472">Membrane</keyword>
<evidence type="ECO:0000313" key="3">
    <source>
        <dbReference type="Proteomes" id="UP001241537"/>
    </source>
</evidence>
<protein>
    <submittedName>
        <fullName evidence="2">Uncharacterized protein</fullName>
    </submittedName>
</protein>